<reference evidence="1 2" key="1">
    <citation type="submission" date="2019-09" db="EMBL/GenBank/DDBJ databases">
        <authorList>
            <person name="Depoorter E."/>
        </authorList>
    </citation>
    <scope>NUCLEOTIDE SEQUENCE [LARGE SCALE GENOMIC DNA]</scope>
    <source>
        <strain evidence="1">R-39750</strain>
    </source>
</reference>
<proteinExistence type="predicted"/>
<accession>A0A6P2VMT7</accession>
<dbReference type="AlphaFoldDB" id="A0A6P2VMT7"/>
<dbReference type="EMBL" id="CABVQN010000004">
    <property type="protein sequence ID" value="VWC82760.1"/>
    <property type="molecule type" value="Genomic_DNA"/>
</dbReference>
<name>A0A6P2VMT7_BURL3</name>
<evidence type="ECO:0000313" key="2">
    <source>
        <dbReference type="Proteomes" id="UP000494110"/>
    </source>
</evidence>
<protein>
    <submittedName>
        <fullName evidence="1">Uncharacterized protein</fullName>
    </submittedName>
</protein>
<evidence type="ECO:0000313" key="1">
    <source>
        <dbReference type="EMBL" id="VWC82760.1"/>
    </source>
</evidence>
<gene>
    <name evidence="1" type="ORF">BLA39750_01326</name>
</gene>
<sequence>MSKNSIAPTRATLLDLACRSALWRISWTSDGRLELPKDCHVSALAADMEQLGRAAREAGVDVRDSPFWVSLECHEAYRAAFDRNRQIFVKHLTPMAIFDSLCRGSKLCYFGWVVTVGGSREVTGDYGESAWETRVWLRVPGAEALEEYSGISRSLARTLYRRIVGRDFEFVDTLGIDGPHPAEGHSLDEVLDHMEWEGTLPLVASEEQGPRWEAFAKLSVEDPSACLALFDRYGRYRELQSGFWASLRCERYDEATGQWYRSVDLGDRGRY</sequence>
<dbReference type="Proteomes" id="UP000494110">
    <property type="component" value="Unassembled WGS sequence"/>
</dbReference>
<organism evidence="1 2">
    <name type="scientific">Burkholderia lata (strain ATCC 17760 / DSM 23089 / LMG 22485 / NCIMB 9086 / R18194 / 383)</name>
    <dbReference type="NCBI Taxonomy" id="482957"/>
    <lineage>
        <taxon>Bacteria</taxon>
        <taxon>Pseudomonadati</taxon>
        <taxon>Pseudomonadota</taxon>
        <taxon>Betaproteobacteria</taxon>
        <taxon>Burkholderiales</taxon>
        <taxon>Burkholderiaceae</taxon>
        <taxon>Burkholderia</taxon>
        <taxon>Burkholderia cepacia complex</taxon>
    </lineage>
</organism>